<sequence>MQKVILFYKFTPLADPEAVRMWQFDLADALALRGRVIVSPHGINGTLGGEMGALKRYVRRLKEYPGFRGTEIKWSAGGAEDFPRLTVKARDEIVTFGVPDELVVDDGGVVGGGLRLSPGELHRLVAEKPETVFFDGRNRVEASVGRFRGAVVPDVDHTRDFVGELESGKYDHLTDKPVVTYCTGGIRCEVLSALMVNRGFREVYQLDGGVVRYGETFGNGGLWEGSLYVFDRRGVVDFGEGAAVIGVCSVCGDPTRYVGDCADVACKAQLVACRDCTPRCVAHAA</sequence>
<dbReference type="InterPro" id="IPR020936">
    <property type="entry name" value="TrhO"/>
</dbReference>
<keyword evidence="1" id="KW-0819">tRNA processing</keyword>
<dbReference type="GO" id="GO:0016705">
    <property type="term" value="F:oxidoreductase activity, acting on paired donors, with incorporation or reduction of molecular oxygen"/>
    <property type="evidence" value="ECO:0007669"/>
    <property type="project" value="UniProtKB-UniRule"/>
</dbReference>
<dbReference type="OrthoDB" id="9778326at2"/>
<keyword evidence="1" id="KW-0560">Oxidoreductase</keyword>
<dbReference type="PANTHER" id="PTHR43268:SF6">
    <property type="entry name" value="THIOSULFATE SULFURTRANSFERASE_RHODANESE-LIKE DOMAIN-CONTAINING PROTEIN 2"/>
    <property type="match status" value="1"/>
</dbReference>
<dbReference type="Proteomes" id="UP000199475">
    <property type="component" value="Unassembled WGS sequence"/>
</dbReference>
<comment type="function">
    <text evidence="1">Catalyzes oxygen-dependent 5-hydroxyuridine (ho5U) modification at position 34 in tRNAs.</text>
</comment>
<evidence type="ECO:0000256" key="1">
    <source>
        <dbReference type="HAMAP-Rule" id="MF_00469"/>
    </source>
</evidence>
<comment type="similarity">
    <text evidence="1">Belongs to the TrhO family.</text>
</comment>
<dbReference type="NCBIfam" id="NF001134">
    <property type="entry name" value="PRK00142.1-2"/>
    <property type="match status" value="1"/>
</dbReference>
<dbReference type="InterPro" id="IPR001763">
    <property type="entry name" value="Rhodanese-like_dom"/>
</dbReference>
<evidence type="ECO:0000259" key="2">
    <source>
        <dbReference type="PROSITE" id="PS50206"/>
    </source>
</evidence>
<dbReference type="InterPro" id="IPR040503">
    <property type="entry name" value="TRHO_N"/>
</dbReference>
<dbReference type="HAMAP" id="MF_00469">
    <property type="entry name" value="TrhO"/>
    <property type="match status" value="1"/>
</dbReference>
<dbReference type="Pfam" id="PF17773">
    <property type="entry name" value="UPF0176_N"/>
    <property type="match status" value="1"/>
</dbReference>
<feature type="domain" description="Rhodanese" evidence="2">
    <location>
        <begin position="127"/>
        <end position="222"/>
    </location>
</feature>
<dbReference type="STRING" id="686624.SAMN04488242_2762"/>
<reference evidence="3 4" key="1">
    <citation type="submission" date="2016-10" db="EMBL/GenBank/DDBJ databases">
        <authorList>
            <person name="de Groot N.N."/>
        </authorList>
    </citation>
    <scope>NUCLEOTIDE SEQUENCE [LARGE SCALE GENOMIC DNA]</scope>
    <source>
        <strain evidence="3 4">CGMCC 1.9159</strain>
    </source>
</reference>
<dbReference type="InterPro" id="IPR036873">
    <property type="entry name" value="Rhodanese-like_dom_sf"/>
</dbReference>
<dbReference type="Pfam" id="PF00581">
    <property type="entry name" value="Rhodanese"/>
    <property type="match status" value="1"/>
</dbReference>
<dbReference type="SMART" id="SM00450">
    <property type="entry name" value="RHOD"/>
    <property type="match status" value="1"/>
</dbReference>
<dbReference type="CDD" id="cd01518">
    <property type="entry name" value="RHOD_YceA"/>
    <property type="match status" value="1"/>
</dbReference>
<dbReference type="InterPro" id="IPR022111">
    <property type="entry name" value="Rhodanese_C"/>
</dbReference>
<dbReference type="GO" id="GO:0006400">
    <property type="term" value="P:tRNA modification"/>
    <property type="evidence" value="ECO:0007669"/>
    <property type="project" value="UniProtKB-UniRule"/>
</dbReference>
<dbReference type="RefSeq" id="WP_093253364.1">
    <property type="nucleotide sequence ID" value="NZ_FNGP01000006.1"/>
</dbReference>
<evidence type="ECO:0000313" key="4">
    <source>
        <dbReference type="Proteomes" id="UP000199475"/>
    </source>
</evidence>
<dbReference type="Gene3D" id="3.30.70.100">
    <property type="match status" value="1"/>
</dbReference>
<name>A0A1G9MW97_9ACTN</name>
<dbReference type="SUPFAM" id="SSF52821">
    <property type="entry name" value="Rhodanese/Cell cycle control phosphatase"/>
    <property type="match status" value="1"/>
</dbReference>
<protein>
    <recommendedName>
        <fullName evidence="1">tRNA uridine(34) hydroxylase</fullName>
        <ecNumber evidence="1">1.14.-.-</ecNumber>
    </recommendedName>
    <alternativeName>
        <fullName evidence="1">tRNA hydroxylation protein O</fullName>
    </alternativeName>
</protein>
<dbReference type="EMBL" id="FNGP01000006">
    <property type="protein sequence ID" value="SDL77895.1"/>
    <property type="molecule type" value="Genomic_DNA"/>
</dbReference>
<dbReference type="EC" id="1.14.-.-" evidence="1"/>
<dbReference type="AlphaFoldDB" id="A0A1G9MW97"/>
<accession>A0A1G9MW97</accession>
<comment type="catalytic activity">
    <reaction evidence="1">
        <text>uridine(34) in tRNA + AH2 + O2 = 5-hydroxyuridine(34) in tRNA + A + H2O</text>
        <dbReference type="Rhea" id="RHEA:64224"/>
        <dbReference type="Rhea" id="RHEA-COMP:11727"/>
        <dbReference type="Rhea" id="RHEA-COMP:13381"/>
        <dbReference type="ChEBI" id="CHEBI:13193"/>
        <dbReference type="ChEBI" id="CHEBI:15377"/>
        <dbReference type="ChEBI" id="CHEBI:15379"/>
        <dbReference type="ChEBI" id="CHEBI:17499"/>
        <dbReference type="ChEBI" id="CHEBI:65315"/>
        <dbReference type="ChEBI" id="CHEBI:136877"/>
    </reaction>
</comment>
<dbReference type="PANTHER" id="PTHR43268">
    <property type="entry name" value="THIOSULFATE SULFURTRANSFERASE/RHODANESE-LIKE DOMAIN-CONTAINING PROTEIN 2"/>
    <property type="match status" value="1"/>
</dbReference>
<proteinExistence type="inferred from homology"/>
<dbReference type="PROSITE" id="PS50206">
    <property type="entry name" value="RHODANESE_3"/>
    <property type="match status" value="1"/>
</dbReference>
<gene>
    <name evidence="1" type="primary">trhO</name>
    <name evidence="3" type="ORF">SAMN04488242_2762</name>
</gene>
<dbReference type="Gene3D" id="3.40.250.10">
    <property type="entry name" value="Rhodanese-like domain"/>
    <property type="match status" value="1"/>
</dbReference>
<dbReference type="Pfam" id="PF12368">
    <property type="entry name" value="Rhodanese_C"/>
    <property type="match status" value="1"/>
</dbReference>
<organism evidence="3 4">
    <name type="scientific">Tessaracoccus oleiagri</name>
    <dbReference type="NCBI Taxonomy" id="686624"/>
    <lineage>
        <taxon>Bacteria</taxon>
        <taxon>Bacillati</taxon>
        <taxon>Actinomycetota</taxon>
        <taxon>Actinomycetes</taxon>
        <taxon>Propionibacteriales</taxon>
        <taxon>Propionibacteriaceae</taxon>
        <taxon>Tessaracoccus</taxon>
    </lineage>
</organism>
<evidence type="ECO:0000313" key="3">
    <source>
        <dbReference type="EMBL" id="SDL77895.1"/>
    </source>
</evidence>
<keyword evidence="4" id="KW-1185">Reference proteome</keyword>